<dbReference type="Proteomes" id="UP000288805">
    <property type="component" value="Unassembled WGS sequence"/>
</dbReference>
<comment type="caution">
    <text evidence="1">The sequence shown here is derived from an EMBL/GenBank/DDBJ whole genome shotgun (WGS) entry which is preliminary data.</text>
</comment>
<organism evidence="1 2">
    <name type="scientific">Vitis vinifera</name>
    <name type="common">Grape</name>
    <dbReference type="NCBI Taxonomy" id="29760"/>
    <lineage>
        <taxon>Eukaryota</taxon>
        <taxon>Viridiplantae</taxon>
        <taxon>Streptophyta</taxon>
        <taxon>Embryophyta</taxon>
        <taxon>Tracheophyta</taxon>
        <taxon>Spermatophyta</taxon>
        <taxon>Magnoliopsida</taxon>
        <taxon>eudicotyledons</taxon>
        <taxon>Gunneridae</taxon>
        <taxon>Pentapetalae</taxon>
        <taxon>rosids</taxon>
        <taxon>Vitales</taxon>
        <taxon>Vitaceae</taxon>
        <taxon>Viteae</taxon>
        <taxon>Vitis</taxon>
    </lineage>
</organism>
<gene>
    <name evidence="1" type="ORF">CK203_095986</name>
</gene>
<evidence type="ECO:0000313" key="1">
    <source>
        <dbReference type="EMBL" id="RVW57619.1"/>
    </source>
</evidence>
<protein>
    <submittedName>
        <fullName evidence="1">Uncharacterized protein</fullName>
    </submittedName>
</protein>
<sequence length="123" mass="14632">MARGPRRNPSFFKRIPPAFMKQFREDDVQQCRPENCYWGVLDGERETGRFVLLFQERLEEIRERSAPGGRDFWFSGSLAIQHSKLWYMIKVDVKRTRIWVPRGRELGYMGKRTTHAWVGTQPV</sequence>
<dbReference type="AlphaFoldDB" id="A0A438FCA7"/>
<reference evidence="1 2" key="1">
    <citation type="journal article" date="2018" name="PLoS Genet.">
        <title>Population sequencing reveals clonal diversity and ancestral inbreeding in the grapevine cultivar Chardonnay.</title>
        <authorList>
            <person name="Roach M.J."/>
            <person name="Johnson D.L."/>
            <person name="Bohlmann J."/>
            <person name="van Vuuren H.J."/>
            <person name="Jones S.J."/>
            <person name="Pretorius I.S."/>
            <person name="Schmidt S.A."/>
            <person name="Borneman A.R."/>
        </authorList>
    </citation>
    <scope>NUCLEOTIDE SEQUENCE [LARGE SCALE GENOMIC DNA]</scope>
    <source>
        <strain evidence="2">cv. Chardonnay</strain>
        <tissue evidence="1">Leaf</tissue>
    </source>
</reference>
<proteinExistence type="predicted"/>
<accession>A0A438FCA7</accession>
<dbReference type="EMBL" id="QGNW01001049">
    <property type="protein sequence ID" value="RVW57619.1"/>
    <property type="molecule type" value="Genomic_DNA"/>
</dbReference>
<name>A0A438FCA7_VITVI</name>
<evidence type="ECO:0000313" key="2">
    <source>
        <dbReference type="Proteomes" id="UP000288805"/>
    </source>
</evidence>